<evidence type="ECO:0000313" key="3">
    <source>
        <dbReference type="EMBL" id="ESO82414.1"/>
    </source>
</evidence>
<organism evidence="3 4">
    <name type="scientific">Lottia gigantea</name>
    <name type="common">Giant owl limpet</name>
    <dbReference type="NCBI Taxonomy" id="225164"/>
    <lineage>
        <taxon>Eukaryota</taxon>
        <taxon>Metazoa</taxon>
        <taxon>Spiralia</taxon>
        <taxon>Lophotrochozoa</taxon>
        <taxon>Mollusca</taxon>
        <taxon>Gastropoda</taxon>
        <taxon>Patellogastropoda</taxon>
        <taxon>Lottioidea</taxon>
        <taxon>Lottiidae</taxon>
        <taxon>Lottia</taxon>
    </lineage>
</organism>
<keyword evidence="2" id="KW-0472">Membrane</keyword>
<dbReference type="RefSeq" id="XP_009066917.1">
    <property type="nucleotide sequence ID" value="XM_009068669.1"/>
</dbReference>
<dbReference type="HOGENOM" id="CLU_049667_0_0_1"/>
<evidence type="ECO:0000256" key="2">
    <source>
        <dbReference type="SAM" id="Phobius"/>
    </source>
</evidence>
<dbReference type="GeneID" id="20241305"/>
<dbReference type="Proteomes" id="UP000030746">
    <property type="component" value="Unassembled WGS sequence"/>
</dbReference>
<protein>
    <submittedName>
        <fullName evidence="3">Uncharacterized protein</fullName>
    </submittedName>
</protein>
<name>V4B298_LOTGI</name>
<gene>
    <name evidence="3" type="ORF">LOTGIDRAFT_170042</name>
</gene>
<keyword evidence="2" id="KW-1133">Transmembrane helix</keyword>
<feature type="compositionally biased region" description="Polar residues" evidence="1">
    <location>
        <begin position="192"/>
        <end position="248"/>
    </location>
</feature>
<evidence type="ECO:0000256" key="1">
    <source>
        <dbReference type="SAM" id="MobiDB-lite"/>
    </source>
</evidence>
<feature type="compositionally biased region" description="Polar residues" evidence="1">
    <location>
        <begin position="69"/>
        <end position="128"/>
    </location>
</feature>
<keyword evidence="2" id="KW-0812">Transmembrane</keyword>
<keyword evidence="4" id="KW-1185">Reference proteome</keyword>
<feature type="transmembrane region" description="Helical" evidence="2">
    <location>
        <begin position="425"/>
        <end position="445"/>
    </location>
</feature>
<dbReference type="AlphaFoldDB" id="V4B298"/>
<dbReference type="KEGG" id="lgi:LOTGIDRAFT_170042"/>
<feature type="region of interest" description="Disordered" evidence="1">
    <location>
        <begin position="1"/>
        <end position="260"/>
    </location>
</feature>
<proteinExistence type="predicted"/>
<sequence length="447" mass="47598">MEPPPPSYNEAVTNSNYFSSTSIDLDDDSEELGSSVDPLRDEVHGAESSQYEEDAETNALLESEDVTPRNYSSPVTPPNNVGESHFRTSVSPYSSGESQLRASGSHHVSGSPPQTPGSQNRATGSHPDSGTPLHSGESQNRTSGSFSSYGTPSQTAESQNRTSGSFSGTRAPSQTTESQYRSNGSPGGFGIPSQTGTTRSSSEAPSQIAESHTRTTDSPIGTETQQQTREVQSTPSAQPDLTESSAQTQPPPPSYDEAFMRPGQARNNMQISRSALSGAYRDPLLDPEQPPPSYSAVVSSQGSRYYPPVNAGILNSSYATQPSTSGPGINRYPAERTYGSGAHGSYNYQGYQRMPHGSYIPVIHNANEQSGFSAPSIAIYNSFHPARPTTSTGVPGNVQGYNTTPLAYVDPNSIPQEKTNTCGKLCTLCVCVGLIFIPLIIYLMLLN</sequence>
<evidence type="ECO:0000313" key="4">
    <source>
        <dbReference type="Proteomes" id="UP000030746"/>
    </source>
</evidence>
<feature type="region of interest" description="Disordered" evidence="1">
    <location>
        <begin position="280"/>
        <end position="299"/>
    </location>
</feature>
<reference evidence="3 4" key="1">
    <citation type="journal article" date="2013" name="Nature">
        <title>Insights into bilaterian evolution from three spiralian genomes.</title>
        <authorList>
            <person name="Simakov O."/>
            <person name="Marletaz F."/>
            <person name="Cho S.J."/>
            <person name="Edsinger-Gonzales E."/>
            <person name="Havlak P."/>
            <person name="Hellsten U."/>
            <person name="Kuo D.H."/>
            <person name="Larsson T."/>
            <person name="Lv J."/>
            <person name="Arendt D."/>
            <person name="Savage R."/>
            <person name="Osoegawa K."/>
            <person name="de Jong P."/>
            <person name="Grimwood J."/>
            <person name="Chapman J.A."/>
            <person name="Shapiro H."/>
            <person name="Aerts A."/>
            <person name="Otillar R.P."/>
            <person name="Terry A.Y."/>
            <person name="Boore J.L."/>
            <person name="Grigoriev I.V."/>
            <person name="Lindberg D.R."/>
            <person name="Seaver E.C."/>
            <person name="Weisblat D.A."/>
            <person name="Putnam N.H."/>
            <person name="Rokhsar D.S."/>
        </authorList>
    </citation>
    <scope>NUCLEOTIDE SEQUENCE [LARGE SCALE GENOMIC DNA]</scope>
</reference>
<feature type="compositionally biased region" description="Polar residues" evidence="1">
    <location>
        <begin position="136"/>
        <end position="184"/>
    </location>
</feature>
<accession>V4B298</accession>
<dbReference type="OMA" id="MMVFHRN"/>
<dbReference type="EMBL" id="KB203918">
    <property type="protein sequence ID" value="ESO82414.1"/>
    <property type="molecule type" value="Genomic_DNA"/>
</dbReference>
<dbReference type="CTD" id="20241305"/>